<keyword evidence="2" id="KW-1185">Reference proteome</keyword>
<reference evidence="1" key="1">
    <citation type="submission" date="2021-05" db="EMBL/GenBank/DDBJ databases">
        <authorList>
            <person name="Pan Q."/>
            <person name="Jouanno E."/>
            <person name="Zahm M."/>
            <person name="Klopp C."/>
            <person name="Cabau C."/>
            <person name="Louis A."/>
            <person name="Berthelot C."/>
            <person name="Parey E."/>
            <person name="Roest Crollius H."/>
            <person name="Montfort J."/>
            <person name="Robinson-Rechavi M."/>
            <person name="Bouchez O."/>
            <person name="Lampietro C."/>
            <person name="Lopez Roques C."/>
            <person name="Donnadieu C."/>
            <person name="Postlethwait J."/>
            <person name="Bobe J."/>
            <person name="Dillon D."/>
            <person name="Chandos A."/>
            <person name="von Hippel F."/>
            <person name="Guiguen Y."/>
        </authorList>
    </citation>
    <scope>NUCLEOTIDE SEQUENCE</scope>
    <source>
        <strain evidence="1">YG-Jan2019</strain>
    </source>
</reference>
<protein>
    <submittedName>
        <fullName evidence="1">Uncharacterized protein</fullName>
    </submittedName>
</protein>
<gene>
    <name evidence="1" type="ORF">DPEC_G00343020</name>
</gene>
<dbReference type="EMBL" id="CM055762">
    <property type="protein sequence ID" value="KAJ7985685.1"/>
    <property type="molecule type" value="Genomic_DNA"/>
</dbReference>
<evidence type="ECO:0000313" key="1">
    <source>
        <dbReference type="EMBL" id="KAJ7985685.1"/>
    </source>
</evidence>
<name>A0ACC2F313_DALPE</name>
<accession>A0ACC2F313</accession>
<dbReference type="Proteomes" id="UP001157502">
    <property type="component" value="Chromosome 35"/>
</dbReference>
<organism evidence="1 2">
    <name type="scientific">Dallia pectoralis</name>
    <name type="common">Alaska blackfish</name>
    <dbReference type="NCBI Taxonomy" id="75939"/>
    <lineage>
        <taxon>Eukaryota</taxon>
        <taxon>Metazoa</taxon>
        <taxon>Chordata</taxon>
        <taxon>Craniata</taxon>
        <taxon>Vertebrata</taxon>
        <taxon>Euteleostomi</taxon>
        <taxon>Actinopterygii</taxon>
        <taxon>Neopterygii</taxon>
        <taxon>Teleostei</taxon>
        <taxon>Protacanthopterygii</taxon>
        <taxon>Esociformes</taxon>
        <taxon>Umbridae</taxon>
        <taxon>Dallia</taxon>
    </lineage>
</organism>
<comment type="caution">
    <text evidence="1">The sequence shown here is derived from an EMBL/GenBank/DDBJ whole genome shotgun (WGS) entry which is preliminary data.</text>
</comment>
<sequence>MHSRGMGRTPKCPQPGCDRDESMRHLLWECSAARDLWKETGPQINQYLPVGEALTSQLVLYGVSQRPLPQKTQTKLWLTLTSCKDALWASRNLLVGKRVETPTKAVALAAAATLKWYKERPEWRQ</sequence>
<proteinExistence type="predicted"/>
<evidence type="ECO:0000313" key="2">
    <source>
        <dbReference type="Proteomes" id="UP001157502"/>
    </source>
</evidence>